<dbReference type="InterPro" id="IPR003660">
    <property type="entry name" value="HAMP_dom"/>
</dbReference>
<dbReference type="InterPro" id="IPR003661">
    <property type="entry name" value="HisK_dim/P_dom"/>
</dbReference>
<proteinExistence type="predicted"/>
<dbReference type="SMART" id="SM00304">
    <property type="entry name" value="HAMP"/>
    <property type="match status" value="1"/>
</dbReference>
<dbReference type="InterPro" id="IPR003594">
    <property type="entry name" value="HATPase_dom"/>
</dbReference>
<evidence type="ECO:0000256" key="8">
    <source>
        <dbReference type="ARBA" id="ARBA00022989"/>
    </source>
</evidence>
<keyword evidence="9" id="KW-0902">Two-component regulatory system</keyword>
<evidence type="ECO:0000313" key="15">
    <source>
        <dbReference type="Proteomes" id="UP000578077"/>
    </source>
</evidence>
<dbReference type="SUPFAM" id="SSF55874">
    <property type="entry name" value="ATPase domain of HSP90 chaperone/DNA topoisomerase II/histidine kinase"/>
    <property type="match status" value="1"/>
</dbReference>
<dbReference type="Pfam" id="PF00512">
    <property type="entry name" value="HisKA"/>
    <property type="match status" value="1"/>
</dbReference>
<organism evidence="14 15">
    <name type="scientific">Streptomonospora salina</name>
    <dbReference type="NCBI Taxonomy" id="104205"/>
    <lineage>
        <taxon>Bacteria</taxon>
        <taxon>Bacillati</taxon>
        <taxon>Actinomycetota</taxon>
        <taxon>Actinomycetes</taxon>
        <taxon>Streptosporangiales</taxon>
        <taxon>Nocardiopsidaceae</taxon>
        <taxon>Streptomonospora</taxon>
    </lineage>
</organism>
<dbReference type="CDD" id="cd00075">
    <property type="entry name" value="HATPase"/>
    <property type="match status" value="1"/>
</dbReference>
<dbReference type="AlphaFoldDB" id="A0A841EFU2"/>
<keyword evidence="4" id="KW-0597">Phosphoprotein</keyword>
<evidence type="ECO:0000256" key="9">
    <source>
        <dbReference type="ARBA" id="ARBA00023012"/>
    </source>
</evidence>
<dbReference type="EC" id="2.7.13.3" evidence="3"/>
<sequence length="479" mass="51606">MGGRLRSASGRLRRHITPMRDWRLGTRFAVSFALVAAVVIALVGSLAYNTAAFLIRTDAQTEFDTTVQNLSRNMRGPSMDPLGSEGALAVLHSQSFTFQVVTPDGGVQVPVRDKEEVRFLPVTDDDHRIAAEEEPGVVHTREDSAHGEDYRIASVSLGGEGGAVQIGQRLSPTEQMLSRLAMQMLGVGAAVLIGAGVAGWLIGRRVTGRLVRLTEAAEYVSSTGRLDYPVPGGDAANGRASADEVGRLGNAFSAMLTRLASSKEDQRRLVQNASHELRTPLTSLRTNVSVMKRFDQLPPEGREQLVDDLQGETRELTGLVDELVQLATDRREDEQPTDVRLGELAERVADRTRRRTGRDVAVDADGTVVHGRPGDLERALSNPVENAAKFDPDGAEPIAVVVREGRVEVRDRGPGLDEQELEHIFERFYRSASARSMPGSGLGLSMVHDIVSAHGGHVLAANRSGGGAVVGFQLPPKTG</sequence>
<keyword evidence="8 11" id="KW-1133">Transmembrane helix</keyword>
<evidence type="ECO:0000256" key="6">
    <source>
        <dbReference type="ARBA" id="ARBA00022692"/>
    </source>
</evidence>
<dbReference type="GO" id="GO:0000155">
    <property type="term" value="F:phosphorelay sensor kinase activity"/>
    <property type="evidence" value="ECO:0007669"/>
    <property type="project" value="InterPro"/>
</dbReference>
<comment type="caution">
    <text evidence="14">The sequence shown here is derived from an EMBL/GenBank/DDBJ whole genome shotgun (WGS) entry which is preliminary data.</text>
</comment>
<dbReference type="PROSITE" id="PS50109">
    <property type="entry name" value="HIS_KIN"/>
    <property type="match status" value="1"/>
</dbReference>
<dbReference type="PANTHER" id="PTHR45436:SF5">
    <property type="entry name" value="SENSOR HISTIDINE KINASE TRCS"/>
    <property type="match status" value="1"/>
</dbReference>
<protein>
    <recommendedName>
        <fullName evidence="3">histidine kinase</fullName>
        <ecNumber evidence="3">2.7.13.3</ecNumber>
    </recommendedName>
</protein>
<dbReference type="RefSeq" id="WP_184636011.1">
    <property type="nucleotide sequence ID" value="NZ_JACHLY010000001.1"/>
</dbReference>
<dbReference type="Pfam" id="PF02518">
    <property type="entry name" value="HATPase_c"/>
    <property type="match status" value="1"/>
</dbReference>
<feature type="domain" description="Histidine kinase" evidence="12">
    <location>
        <begin position="272"/>
        <end position="478"/>
    </location>
</feature>
<dbReference type="InterPro" id="IPR050428">
    <property type="entry name" value="TCS_sensor_his_kinase"/>
</dbReference>
<evidence type="ECO:0000313" key="14">
    <source>
        <dbReference type="EMBL" id="MBB5999280.1"/>
    </source>
</evidence>
<dbReference type="InterPro" id="IPR005467">
    <property type="entry name" value="His_kinase_dom"/>
</dbReference>
<dbReference type="Gene3D" id="6.10.340.10">
    <property type="match status" value="1"/>
</dbReference>
<evidence type="ECO:0000256" key="7">
    <source>
        <dbReference type="ARBA" id="ARBA00022777"/>
    </source>
</evidence>
<evidence type="ECO:0000256" key="4">
    <source>
        <dbReference type="ARBA" id="ARBA00022553"/>
    </source>
</evidence>
<dbReference type="Gene3D" id="1.10.287.130">
    <property type="match status" value="1"/>
</dbReference>
<evidence type="ECO:0000259" key="13">
    <source>
        <dbReference type="PROSITE" id="PS50885"/>
    </source>
</evidence>
<dbReference type="EMBL" id="JACHLY010000001">
    <property type="protein sequence ID" value="MBB5999280.1"/>
    <property type="molecule type" value="Genomic_DNA"/>
</dbReference>
<evidence type="ECO:0000256" key="1">
    <source>
        <dbReference type="ARBA" id="ARBA00000085"/>
    </source>
</evidence>
<reference evidence="14 15" key="1">
    <citation type="submission" date="2020-08" db="EMBL/GenBank/DDBJ databases">
        <title>Sequencing the genomes of 1000 actinobacteria strains.</title>
        <authorList>
            <person name="Klenk H.-P."/>
        </authorList>
    </citation>
    <scope>NUCLEOTIDE SEQUENCE [LARGE SCALE GENOMIC DNA]</scope>
    <source>
        <strain evidence="14 15">DSM 44593</strain>
    </source>
</reference>
<dbReference type="GO" id="GO:0005886">
    <property type="term" value="C:plasma membrane"/>
    <property type="evidence" value="ECO:0007669"/>
    <property type="project" value="UniProtKB-SubCell"/>
</dbReference>
<gene>
    <name evidence="14" type="ORF">HNR25_003031</name>
</gene>
<name>A0A841EFU2_9ACTN</name>
<comment type="subcellular location">
    <subcellularLocation>
        <location evidence="2">Cell membrane</location>
    </subcellularLocation>
</comment>
<keyword evidence="6 11" id="KW-0812">Transmembrane</keyword>
<feature type="transmembrane region" description="Helical" evidence="11">
    <location>
        <begin position="180"/>
        <end position="202"/>
    </location>
</feature>
<keyword evidence="7 14" id="KW-0418">Kinase</keyword>
<dbReference type="CDD" id="cd00082">
    <property type="entry name" value="HisKA"/>
    <property type="match status" value="1"/>
</dbReference>
<keyword evidence="15" id="KW-1185">Reference proteome</keyword>
<dbReference type="Pfam" id="PF00672">
    <property type="entry name" value="HAMP"/>
    <property type="match status" value="1"/>
</dbReference>
<dbReference type="SMART" id="SM00387">
    <property type="entry name" value="HATPase_c"/>
    <property type="match status" value="1"/>
</dbReference>
<dbReference type="InterPro" id="IPR036890">
    <property type="entry name" value="HATPase_C_sf"/>
</dbReference>
<evidence type="ECO:0000256" key="5">
    <source>
        <dbReference type="ARBA" id="ARBA00022679"/>
    </source>
</evidence>
<feature type="domain" description="HAMP" evidence="13">
    <location>
        <begin position="204"/>
        <end position="264"/>
    </location>
</feature>
<dbReference type="InterPro" id="IPR004358">
    <property type="entry name" value="Sig_transdc_His_kin-like_C"/>
</dbReference>
<evidence type="ECO:0000256" key="10">
    <source>
        <dbReference type="ARBA" id="ARBA00023136"/>
    </source>
</evidence>
<evidence type="ECO:0000256" key="2">
    <source>
        <dbReference type="ARBA" id="ARBA00004236"/>
    </source>
</evidence>
<dbReference type="PRINTS" id="PR00344">
    <property type="entry name" value="BCTRLSENSOR"/>
</dbReference>
<dbReference type="CDD" id="cd06225">
    <property type="entry name" value="HAMP"/>
    <property type="match status" value="1"/>
</dbReference>
<keyword evidence="5 14" id="KW-0808">Transferase</keyword>
<comment type="catalytic activity">
    <reaction evidence="1">
        <text>ATP + protein L-histidine = ADP + protein N-phospho-L-histidine.</text>
        <dbReference type="EC" id="2.7.13.3"/>
    </reaction>
</comment>
<dbReference type="SMART" id="SM00388">
    <property type="entry name" value="HisKA"/>
    <property type="match status" value="1"/>
</dbReference>
<keyword evidence="10 11" id="KW-0472">Membrane</keyword>
<evidence type="ECO:0000259" key="12">
    <source>
        <dbReference type="PROSITE" id="PS50109"/>
    </source>
</evidence>
<evidence type="ECO:0000256" key="3">
    <source>
        <dbReference type="ARBA" id="ARBA00012438"/>
    </source>
</evidence>
<accession>A0A841EFU2</accession>
<dbReference type="PANTHER" id="PTHR45436">
    <property type="entry name" value="SENSOR HISTIDINE KINASE YKOH"/>
    <property type="match status" value="1"/>
</dbReference>
<evidence type="ECO:0000256" key="11">
    <source>
        <dbReference type="SAM" id="Phobius"/>
    </source>
</evidence>
<dbReference type="Proteomes" id="UP000578077">
    <property type="component" value="Unassembled WGS sequence"/>
</dbReference>
<dbReference type="SUPFAM" id="SSF47384">
    <property type="entry name" value="Homodimeric domain of signal transducing histidine kinase"/>
    <property type="match status" value="1"/>
</dbReference>
<dbReference type="Gene3D" id="3.30.565.10">
    <property type="entry name" value="Histidine kinase-like ATPase, C-terminal domain"/>
    <property type="match status" value="1"/>
</dbReference>
<dbReference type="InterPro" id="IPR036097">
    <property type="entry name" value="HisK_dim/P_sf"/>
</dbReference>
<dbReference type="PROSITE" id="PS50885">
    <property type="entry name" value="HAMP"/>
    <property type="match status" value="1"/>
</dbReference>